<proteinExistence type="predicted"/>
<keyword evidence="1" id="KW-0732">Signal</keyword>
<dbReference type="InterPro" id="IPR006059">
    <property type="entry name" value="SBP"/>
</dbReference>
<name>A0AAE3ILS9_9FIRM</name>
<evidence type="ECO:0000313" key="3">
    <source>
        <dbReference type="Proteomes" id="UP001208131"/>
    </source>
</evidence>
<comment type="caution">
    <text evidence="2">The sequence shown here is derived from an EMBL/GenBank/DDBJ whole genome shotgun (WGS) entry which is preliminary data.</text>
</comment>
<dbReference type="InterPro" id="IPR050490">
    <property type="entry name" value="Bact_solute-bd_prot1"/>
</dbReference>
<dbReference type="Gene3D" id="3.40.190.10">
    <property type="entry name" value="Periplasmic binding protein-like II"/>
    <property type="match status" value="1"/>
</dbReference>
<dbReference type="EMBL" id="JAOQJZ010000010">
    <property type="protein sequence ID" value="MCU6706248.1"/>
    <property type="molecule type" value="Genomic_DNA"/>
</dbReference>
<organism evidence="2 3">
    <name type="scientific">Hominimerdicola aceti</name>
    <dbReference type="NCBI Taxonomy" id="2981726"/>
    <lineage>
        <taxon>Bacteria</taxon>
        <taxon>Bacillati</taxon>
        <taxon>Bacillota</taxon>
        <taxon>Clostridia</taxon>
        <taxon>Eubacteriales</taxon>
        <taxon>Oscillospiraceae</taxon>
        <taxon>Hominimerdicola</taxon>
    </lineage>
</organism>
<feature type="signal peptide" evidence="1">
    <location>
        <begin position="1"/>
        <end position="20"/>
    </location>
</feature>
<evidence type="ECO:0000256" key="1">
    <source>
        <dbReference type="SAM" id="SignalP"/>
    </source>
</evidence>
<dbReference type="Proteomes" id="UP001208131">
    <property type="component" value="Unassembled WGS sequence"/>
</dbReference>
<dbReference type="PANTHER" id="PTHR43649">
    <property type="entry name" value="ARABINOSE-BINDING PROTEIN-RELATED"/>
    <property type="match status" value="1"/>
</dbReference>
<dbReference type="AlphaFoldDB" id="A0AAE3ILS9"/>
<dbReference type="PANTHER" id="PTHR43649:SF12">
    <property type="entry name" value="DIACETYLCHITOBIOSE BINDING PROTEIN DASA"/>
    <property type="match status" value="1"/>
</dbReference>
<feature type="chain" id="PRO_5042086898" evidence="1">
    <location>
        <begin position="21"/>
        <end position="472"/>
    </location>
</feature>
<evidence type="ECO:0000313" key="2">
    <source>
        <dbReference type="EMBL" id="MCU6706248.1"/>
    </source>
</evidence>
<dbReference type="Pfam" id="PF13416">
    <property type="entry name" value="SBP_bac_8"/>
    <property type="match status" value="1"/>
</dbReference>
<keyword evidence="3" id="KW-1185">Reference proteome</keyword>
<protein>
    <submittedName>
        <fullName evidence="2">Extracellular solute-binding protein</fullName>
    </submittedName>
</protein>
<sequence>MNYKKYIAAVMALSMATGVAGCGSSSNSSSKAEDDFSATENVAVADTESIEAIPEGAEKEILYLGEGDLNPTKGSPEKSTELQLFESKGGKIRFQQTSNEDRFDNLAAAITANKDIPDIFKYEWLAFPSQVVKDMYQPIDSIVDFSQPLWSATKDTADQFMLNGKHYVAPLGYSASAMLCYDKDIIDAEGLDDPYELYVNNEWTWKNWEDIMSSYVGNAPADTERYGVNGFFRAHVVQQTGKRLVNYDPATNEFSSNLNDPDIEKAQNFLYNMMKDGLILNGWVGSARDCFNQNCLFYAMGDWAYTGNQTPKEGENWGVVPIPQYDDNQQKITTSDMTAFMWVKGSTRSEAVKCWFECVRASKTDPKYEQTNKDKFMENNHNWTDEMYDVKMDVVSDDYLMLFDYAYGISSALGDRKQFDGNQCLVDALYSDASNVNEEGVQSTWTQVREKYSATVDSEIKELNQKIASLKS</sequence>
<accession>A0AAE3ILS9</accession>
<dbReference type="PROSITE" id="PS51257">
    <property type="entry name" value="PROKAR_LIPOPROTEIN"/>
    <property type="match status" value="1"/>
</dbReference>
<dbReference type="RefSeq" id="WP_267301406.1">
    <property type="nucleotide sequence ID" value="NZ_JAOQJZ010000010.1"/>
</dbReference>
<gene>
    <name evidence="2" type="ORF">OCV57_09965</name>
</gene>
<reference evidence="2 3" key="1">
    <citation type="journal article" date="2021" name="ISME Commun">
        <title>Automated analysis of genomic sequences facilitates high-throughput and comprehensive description of bacteria.</title>
        <authorList>
            <person name="Hitch T.C.A."/>
        </authorList>
    </citation>
    <scope>NUCLEOTIDE SEQUENCE [LARGE SCALE GENOMIC DNA]</scope>
    <source>
        <strain evidence="2 3">Sanger_31</strain>
    </source>
</reference>
<dbReference type="SUPFAM" id="SSF53850">
    <property type="entry name" value="Periplasmic binding protein-like II"/>
    <property type="match status" value="1"/>
</dbReference>